<dbReference type="PRINTS" id="PR00404">
    <property type="entry name" value="MADSDOMAIN"/>
</dbReference>
<organism evidence="7 8">
    <name type="scientific">Thelohanellus kitauei</name>
    <name type="common">Myxosporean</name>
    <dbReference type="NCBI Taxonomy" id="669202"/>
    <lineage>
        <taxon>Eukaryota</taxon>
        <taxon>Metazoa</taxon>
        <taxon>Cnidaria</taxon>
        <taxon>Myxozoa</taxon>
        <taxon>Myxosporea</taxon>
        <taxon>Bivalvulida</taxon>
        <taxon>Platysporina</taxon>
        <taxon>Myxobolidae</taxon>
        <taxon>Thelohanellus</taxon>
    </lineage>
</organism>
<evidence type="ECO:0000313" key="8">
    <source>
        <dbReference type="Proteomes" id="UP000031668"/>
    </source>
</evidence>
<feature type="domain" description="MADS-box" evidence="6">
    <location>
        <begin position="56"/>
        <end position="116"/>
    </location>
</feature>
<dbReference type="Gene3D" id="3.40.1810.10">
    <property type="entry name" value="Transcription factor, MADS-box"/>
    <property type="match status" value="1"/>
</dbReference>
<evidence type="ECO:0000256" key="2">
    <source>
        <dbReference type="ARBA" id="ARBA00023015"/>
    </source>
</evidence>
<dbReference type="InterPro" id="IPR002100">
    <property type="entry name" value="TF_MADSbox"/>
</dbReference>
<dbReference type="InterPro" id="IPR036879">
    <property type="entry name" value="TF_MADSbox_sf"/>
</dbReference>
<dbReference type="OrthoDB" id="2284405at2759"/>
<dbReference type="AlphaFoldDB" id="A0A0C2NGX0"/>
<sequence length="198" mass="21846">MRNIFTTPQAQFSSQNDIYDIRQGKLSSDDNIGIPPLISSKSADAVSDTARLGRGRGRVKLDLGFIDDKTKRASCFCKRKNGLMKKAHELSVLTGTEVMLLIASETGRVYTFATDKLKPILTSDSGKALIETCLASPDQTIFAEDFTEFDMLPKTPRGCPEFSSNPYKRPKSASDYITASSPTPLGPLFDTSIFRKQY</sequence>
<protein>
    <submittedName>
        <fullName evidence="7">Serum response factor</fullName>
    </submittedName>
</protein>
<dbReference type="Proteomes" id="UP000031668">
    <property type="component" value="Unassembled WGS sequence"/>
</dbReference>
<dbReference type="InterPro" id="IPR050142">
    <property type="entry name" value="MADS-box/MEF2_TF"/>
</dbReference>
<dbReference type="SUPFAM" id="SSF55455">
    <property type="entry name" value="SRF-like"/>
    <property type="match status" value="1"/>
</dbReference>
<dbReference type="InterPro" id="IPR033897">
    <property type="entry name" value="SRF-like_MADS-box"/>
</dbReference>
<name>A0A0C2NGX0_THEKT</name>
<keyword evidence="5" id="KW-0539">Nucleus</keyword>
<evidence type="ECO:0000259" key="6">
    <source>
        <dbReference type="PROSITE" id="PS50066"/>
    </source>
</evidence>
<dbReference type="PANTHER" id="PTHR48019">
    <property type="entry name" value="SERUM RESPONSE FACTOR HOMOLOG"/>
    <property type="match status" value="1"/>
</dbReference>
<dbReference type="Pfam" id="PF00319">
    <property type="entry name" value="SRF-TF"/>
    <property type="match status" value="1"/>
</dbReference>
<gene>
    <name evidence="7" type="ORF">RF11_09830</name>
</gene>
<dbReference type="GO" id="GO:0045944">
    <property type="term" value="P:positive regulation of transcription by RNA polymerase II"/>
    <property type="evidence" value="ECO:0007669"/>
    <property type="project" value="InterPro"/>
</dbReference>
<dbReference type="PROSITE" id="PS50066">
    <property type="entry name" value="MADS_BOX_2"/>
    <property type="match status" value="1"/>
</dbReference>
<dbReference type="GO" id="GO:0046983">
    <property type="term" value="F:protein dimerization activity"/>
    <property type="evidence" value="ECO:0007669"/>
    <property type="project" value="InterPro"/>
</dbReference>
<dbReference type="FunFam" id="3.40.1810.10:FF:000002">
    <property type="entry name" value="Serum response factor b"/>
    <property type="match status" value="1"/>
</dbReference>
<evidence type="ECO:0000256" key="4">
    <source>
        <dbReference type="ARBA" id="ARBA00023163"/>
    </source>
</evidence>
<dbReference type="CDD" id="cd00266">
    <property type="entry name" value="MADS_SRF_like"/>
    <property type="match status" value="1"/>
</dbReference>
<comment type="caution">
    <text evidence="7">The sequence shown here is derived from an EMBL/GenBank/DDBJ whole genome shotgun (WGS) entry which is preliminary data.</text>
</comment>
<evidence type="ECO:0000256" key="1">
    <source>
        <dbReference type="ARBA" id="ARBA00004123"/>
    </source>
</evidence>
<dbReference type="GO" id="GO:0000981">
    <property type="term" value="F:DNA-binding transcription factor activity, RNA polymerase II-specific"/>
    <property type="evidence" value="ECO:0007669"/>
    <property type="project" value="InterPro"/>
</dbReference>
<evidence type="ECO:0000256" key="3">
    <source>
        <dbReference type="ARBA" id="ARBA00023125"/>
    </source>
</evidence>
<dbReference type="GO" id="GO:0000987">
    <property type="term" value="F:cis-regulatory region sequence-specific DNA binding"/>
    <property type="evidence" value="ECO:0007669"/>
    <property type="project" value="InterPro"/>
</dbReference>
<evidence type="ECO:0000313" key="7">
    <source>
        <dbReference type="EMBL" id="KII73242.1"/>
    </source>
</evidence>
<keyword evidence="3" id="KW-0238">DNA-binding</keyword>
<accession>A0A0C2NGX0</accession>
<keyword evidence="4" id="KW-0804">Transcription</keyword>
<keyword evidence="8" id="KW-1185">Reference proteome</keyword>
<dbReference type="GO" id="GO:0005634">
    <property type="term" value="C:nucleus"/>
    <property type="evidence" value="ECO:0007669"/>
    <property type="project" value="UniProtKB-SubCell"/>
</dbReference>
<keyword evidence="2" id="KW-0805">Transcription regulation</keyword>
<dbReference type="EMBL" id="JWZT01000923">
    <property type="protein sequence ID" value="KII73242.1"/>
    <property type="molecule type" value="Genomic_DNA"/>
</dbReference>
<evidence type="ECO:0000256" key="5">
    <source>
        <dbReference type="ARBA" id="ARBA00023242"/>
    </source>
</evidence>
<comment type="subcellular location">
    <subcellularLocation>
        <location evidence="1">Nucleus</location>
    </subcellularLocation>
</comment>
<proteinExistence type="predicted"/>
<reference evidence="7 8" key="1">
    <citation type="journal article" date="2014" name="Genome Biol. Evol.">
        <title>The genome of the myxosporean Thelohanellus kitauei shows adaptations to nutrient acquisition within its fish host.</title>
        <authorList>
            <person name="Yang Y."/>
            <person name="Xiong J."/>
            <person name="Zhou Z."/>
            <person name="Huo F."/>
            <person name="Miao W."/>
            <person name="Ran C."/>
            <person name="Liu Y."/>
            <person name="Zhang J."/>
            <person name="Feng J."/>
            <person name="Wang M."/>
            <person name="Wang M."/>
            <person name="Wang L."/>
            <person name="Yao B."/>
        </authorList>
    </citation>
    <scope>NUCLEOTIDE SEQUENCE [LARGE SCALE GENOMIC DNA]</scope>
    <source>
        <strain evidence="7">Wuqing</strain>
    </source>
</reference>
<dbReference type="SMART" id="SM00432">
    <property type="entry name" value="MADS"/>
    <property type="match status" value="1"/>
</dbReference>